<name>A0ABP3H817_9LACT</name>
<feature type="domain" description="RlmI-like PUA" evidence="5">
    <location>
        <begin position="4"/>
        <end position="67"/>
    </location>
</feature>
<dbReference type="SUPFAM" id="SSF53335">
    <property type="entry name" value="S-adenosyl-L-methionine-dependent methyltransferases"/>
    <property type="match status" value="1"/>
</dbReference>
<dbReference type="Gene3D" id="3.40.50.150">
    <property type="entry name" value="Vaccinia Virus protein VP39"/>
    <property type="match status" value="1"/>
</dbReference>
<dbReference type="PANTHER" id="PTHR43042:SF3">
    <property type="entry name" value="RIBOSOMAL RNA LARGE SUBUNIT METHYLTRANSFERASE YWBD-RELATED"/>
    <property type="match status" value="1"/>
</dbReference>
<dbReference type="CDD" id="cd02440">
    <property type="entry name" value="AdoMet_MTases"/>
    <property type="match status" value="1"/>
</dbReference>
<dbReference type="SUPFAM" id="SSF88697">
    <property type="entry name" value="PUA domain-like"/>
    <property type="match status" value="1"/>
</dbReference>
<dbReference type="EMBL" id="BAAACW010000103">
    <property type="protein sequence ID" value="GAA0364484.1"/>
    <property type="molecule type" value="Genomic_DNA"/>
</dbReference>
<dbReference type="GO" id="GO:0032259">
    <property type="term" value="P:methylation"/>
    <property type="evidence" value="ECO:0007669"/>
    <property type="project" value="UniProtKB-KW"/>
</dbReference>
<evidence type="ECO:0000256" key="2">
    <source>
        <dbReference type="ARBA" id="ARBA00022679"/>
    </source>
</evidence>
<dbReference type="RefSeq" id="WP_343755483.1">
    <property type="nucleotide sequence ID" value="NZ_BAAACW010000103.1"/>
</dbReference>
<dbReference type="Gene3D" id="3.30.750.80">
    <property type="entry name" value="RNA methyltransferase domain (HRMD) like"/>
    <property type="match status" value="1"/>
</dbReference>
<keyword evidence="7" id="KW-1185">Reference proteome</keyword>
<accession>A0ABP3H817</accession>
<evidence type="ECO:0000313" key="7">
    <source>
        <dbReference type="Proteomes" id="UP001501166"/>
    </source>
</evidence>
<dbReference type="InterPro" id="IPR019614">
    <property type="entry name" value="SAM-dep_methyl-trfase"/>
</dbReference>
<keyword evidence="1 6" id="KW-0489">Methyltransferase</keyword>
<keyword evidence="2" id="KW-0808">Transferase</keyword>
<comment type="caution">
    <text evidence="6">The sequence shown here is derived from an EMBL/GenBank/DDBJ whole genome shotgun (WGS) entry which is preliminary data.</text>
</comment>
<evidence type="ECO:0000256" key="3">
    <source>
        <dbReference type="ARBA" id="ARBA00022691"/>
    </source>
</evidence>
<dbReference type="InterPro" id="IPR015947">
    <property type="entry name" value="PUA-like_sf"/>
</dbReference>
<dbReference type="CDD" id="cd11572">
    <property type="entry name" value="RlmI_M_like"/>
    <property type="match status" value="1"/>
</dbReference>
<dbReference type="InterPro" id="IPR041532">
    <property type="entry name" value="RlmI-like_PUA"/>
</dbReference>
<dbReference type="Gene3D" id="2.30.130.10">
    <property type="entry name" value="PUA domain"/>
    <property type="match status" value="1"/>
</dbReference>
<dbReference type="PROSITE" id="PS50890">
    <property type="entry name" value="PUA"/>
    <property type="match status" value="1"/>
</dbReference>
<dbReference type="PANTHER" id="PTHR43042">
    <property type="entry name" value="SAM-DEPENDENT METHYLTRANSFERASE"/>
    <property type="match status" value="1"/>
</dbReference>
<dbReference type="Proteomes" id="UP001501166">
    <property type="component" value="Unassembled WGS sequence"/>
</dbReference>
<feature type="domain" description="S-adenosylmethionine-dependent methyltransferase" evidence="4">
    <location>
        <begin position="168"/>
        <end position="348"/>
    </location>
</feature>
<reference evidence="7" key="1">
    <citation type="journal article" date="2019" name="Int. J. Syst. Evol. Microbiol.">
        <title>The Global Catalogue of Microorganisms (GCM) 10K type strain sequencing project: providing services to taxonomists for standard genome sequencing and annotation.</title>
        <authorList>
            <consortium name="The Broad Institute Genomics Platform"/>
            <consortium name="The Broad Institute Genome Sequencing Center for Infectious Disease"/>
            <person name="Wu L."/>
            <person name="Ma J."/>
        </authorList>
    </citation>
    <scope>NUCLEOTIDE SEQUENCE [LARGE SCALE GENOMIC DNA]</scope>
    <source>
        <strain evidence="7">JCM 12662</strain>
    </source>
</reference>
<sequence>MITLQVKSLAASRIKKGYPALEDYDFKDKNKGGAREGDLVKLVDTSNKFIGIGYLGIENKRAGWVLSLDREEKIDERFYDRLFRIARDKRSSFFADKTTTAFRFFNSEGDGLGGLTIDYYDGFYVFSWYNKGLYSHREQILRAFRVAVPDYKGIYEKSNYPGAKVKSQFVEGEKVDGPLVILENGIRYNVYLNEGWMTGLFLDQRHVRRQIMESWGLGRKVLNAFSYTGAFSVAAAMGGATKTVNVDVANRSKERTTEQFEINGLDPSKHEIRVMDIFDYLDYAQKHQLRFDMIILDPPTFARTKKRTFSVEENYTELLREAIEVLAPNGILIASTNSWNVSRDDFYDKVSQAFDEEQVDAYLMDEYSLPEDYIVNPNYPDSNYLKVFVLEKTS</sequence>
<dbReference type="Pfam" id="PF17785">
    <property type="entry name" value="PUA_3"/>
    <property type="match status" value="1"/>
</dbReference>
<protein>
    <submittedName>
        <fullName evidence="6">Class I SAM-dependent rRNA methyltransferase</fullName>
    </submittedName>
</protein>
<gene>
    <name evidence="6" type="ORF">GCM10008932_15990</name>
</gene>
<dbReference type="Pfam" id="PF10672">
    <property type="entry name" value="Methyltrans_SAM"/>
    <property type="match status" value="1"/>
</dbReference>
<proteinExistence type="predicted"/>
<evidence type="ECO:0000259" key="5">
    <source>
        <dbReference type="Pfam" id="PF17785"/>
    </source>
</evidence>
<dbReference type="InterPro" id="IPR029063">
    <property type="entry name" value="SAM-dependent_MTases_sf"/>
</dbReference>
<keyword evidence="3" id="KW-0949">S-adenosyl-L-methionine</keyword>
<evidence type="ECO:0000256" key="1">
    <source>
        <dbReference type="ARBA" id="ARBA00022603"/>
    </source>
</evidence>
<dbReference type="GO" id="GO:0008168">
    <property type="term" value="F:methyltransferase activity"/>
    <property type="evidence" value="ECO:0007669"/>
    <property type="project" value="UniProtKB-KW"/>
</dbReference>
<dbReference type="InterPro" id="IPR036974">
    <property type="entry name" value="PUA_sf"/>
</dbReference>
<evidence type="ECO:0000313" key="6">
    <source>
        <dbReference type="EMBL" id="GAA0364484.1"/>
    </source>
</evidence>
<organism evidence="6 7">
    <name type="scientific">Alkalibacterium iburiense</name>
    <dbReference type="NCBI Taxonomy" id="290589"/>
    <lineage>
        <taxon>Bacteria</taxon>
        <taxon>Bacillati</taxon>
        <taxon>Bacillota</taxon>
        <taxon>Bacilli</taxon>
        <taxon>Lactobacillales</taxon>
        <taxon>Carnobacteriaceae</taxon>
        <taxon>Alkalibacterium</taxon>
    </lineage>
</organism>
<evidence type="ECO:0000259" key="4">
    <source>
        <dbReference type="Pfam" id="PF10672"/>
    </source>
</evidence>